<dbReference type="UniPathway" id="UPA01057">
    <property type="reaction ID" value="UER00164"/>
</dbReference>
<comment type="pathway">
    <text evidence="6">Quinol/quinone metabolism; 1,4-dihydroxy-2-naphthoate biosynthesis; 1,4-dihydroxy-2-naphthoate from chorismate: step 2/7.</text>
</comment>
<dbReference type="InterPro" id="IPR029061">
    <property type="entry name" value="THDP-binding"/>
</dbReference>
<dbReference type="AlphaFoldDB" id="A0A7K0K0Q5"/>
<sequence>MCSDNPPLPGSMARARELVEILVSKGVRNWYYAPGSRDAPLGYALAGLAETRAIDLVVRIDERDAAFMALGAARVGKLAAVVMTSGTAVGNVLPAVMEAYHAQLPLLIVSADRPASLRGTGANQTTWQPGMFRNFVGFEADLQPEDGLAALREAALRAVEVSLNGSRENATNLGMALAEFSPNQPDLNRPLRNTPTDPGRSLSSTPLHNAPTNPAVQFASATPPSSPDPLCADAPTIPPHEFPGPVHLNVSFVEPLVPAEVEAAFAAKHPAPAPASVPVPVPASEPVSAPDAVAGPGFTGSVIIVGDNQGGPDWRAGERDLWELATSCHLPVLAEPTAGRWRHHPNAVRAASRIVGETALGSGVTSGAVIGRATLTRPIARLLKRLKGMNSLVKMSELAQGSFASQLTENSRKWLENWREEGERLAAELTREWGIHQAACAIWEAEQDIDLFLGASLTIRAFDAVAGTSGVLPSERGNPADSDRVPDLKRIHEPRLSRRVFTNRGLAGIDGTIASAWGVALASGRAVRAVMGDVTFFHDLGALSYGSLETTPNLQVIVLDNGGGEIFAGLEHGQAAPPVRERMFLTPQRPDPAALAAAAGWVVETVRNLGDLRAALARPVNGLSLLRVVLP</sequence>
<evidence type="ECO:0000313" key="11">
    <source>
        <dbReference type="Proteomes" id="UP000442535"/>
    </source>
</evidence>
<protein>
    <recommendedName>
        <fullName evidence="6">2-succinyl-5-enolpyruvyl-6-hydroxy-3-cyclohexene-1-carboxylate synthase</fullName>
        <shortName evidence="6">SEPHCHC synthase</shortName>
        <ecNumber evidence="6">2.2.1.9</ecNumber>
    </recommendedName>
    <alternativeName>
        <fullName evidence="6">Menaquinone biosynthesis protein MenD</fullName>
    </alternativeName>
</protein>
<feature type="region of interest" description="Disordered" evidence="7">
    <location>
        <begin position="180"/>
        <end position="238"/>
    </location>
</feature>
<evidence type="ECO:0000259" key="9">
    <source>
        <dbReference type="Pfam" id="PF02776"/>
    </source>
</evidence>
<evidence type="ECO:0000256" key="3">
    <source>
        <dbReference type="ARBA" id="ARBA00022842"/>
    </source>
</evidence>
<organism evidence="10 11">
    <name type="scientific">Mobiluncus porci</name>
    <dbReference type="NCBI Taxonomy" id="2652278"/>
    <lineage>
        <taxon>Bacteria</taxon>
        <taxon>Bacillati</taxon>
        <taxon>Actinomycetota</taxon>
        <taxon>Actinomycetes</taxon>
        <taxon>Actinomycetales</taxon>
        <taxon>Actinomycetaceae</taxon>
        <taxon>Mobiluncus</taxon>
    </lineage>
</organism>
<reference evidence="10 11" key="1">
    <citation type="submission" date="2019-08" db="EMBL/GenBank/DDBJ databases">
        <title>In-depth cultivation of the pig gut microbiome towards novel bacterial diversity and tailored functional studies.</title>
        <authorList>
            <person name="Wylensek D."/>
            <person name="Hitch T.C.A."/>
            <person name="Clavel T."/>
        </authorList>
    </citation>
    <scope>NUCLEOTIDE SEQUENCE [LARGE SCALE GENOMIC DNA]</scope>
    <source>
        <strain evidence="10 11">RF-GAM-744-WT-7</strain>
    </source>
</reference>
<keyword evidence="4 6" id="KW-0786">Thiamine pyrophosphate</keyword>
<dbReference type="Proteomes" id="UP000442535">
    <property type="component" value="Unassembled WGS sequence"/>
</dbReference>
<evidence type="ECO:0000256" key="5">
    <source>
        <dbReference type="ARBA" id="ARBA00023211"/>
    </source>
</evidence>
<keyword evidence="6" id="KW-0474">Menaquinone biosynthesis</keyword>
<dbReference type="EC" id="2.2.1.9" evidence="6"/>
<dbReference type="GO" id="GO:0030976">
    <property type="term" value="F:thiamine pyrophosphate binding"/>
    <property type="evidence" value="ECO:0007669"/>
    <property type="project" value="UniProtKB-UniRule"/>
</dbReference>
<dbReference type="HAMAP" id="MF_01659">
    <property type="entry name" value="MenD"/>
    <property type="match status" value="1"/>
</dbReference>
<evidence type="ECO:0000259" key="8">
    <source>
        <dbReference type="Pfam" id="PF02775"/>
    </source>
</evidence>
<keyword evidence="2 6" id="KW-0479">Metal-binding</keyword>
<keyword evidence="5 6" id="KW-0464">Manganese</keyword>
<dbReference type="PANTHER" id="PTHR42916">
    <property type="entry name" value="2-SUCCINYL-5-ENOLPYRUVYL-6-HYDROXY-3-CYCLOHEXENE-1-CARBOXYLATE SYNTHASE"/>
    <property type="match status" value="1"/>
</dbReference>
<comment type="similarity">
    <text evidence="6">Belongs to the TPP enzyme family. MenD subfamily.</text>
</comment>
<feature type="compositionally biased region" description="Polar residues" evidence="7">
    <location>
        <begin position="181"/>
        <end position="223"/>
    </location>
</feature>
<name>A0A7K0K0Q5_9ACTO</name>
<feature type="domain" description="Thiamine pyrophosphate enzyme TPP-binding" evidence="8">
    <location>
        <begin position="497"/>
        <end position="620"/>
    </location>
</feature>
<dbReference type="GO" id="GO:0070204">
    <property type="term" value="F:2-succinyl-5-enolpyruvyl-6-hydroxy-3-cyclohexene-1-carboxylic-acid synthase activity"/>
    <property type="evidence" value="ECO:0007669"/>
    <property type="project" value="UniProtKB-UniRule"/>
</dbReference>
<keyword evidence="3 6" id="KW-0460">Magnesium</keyword>
<dbReference type="GO" id="GO:0030145">
    <property type="term" value="F:manganese ion binding"/>
    <property type="evidence" value="ECO:0007669"/>
    <property type="project" value="UniProtKB-UniRule"/>
</dbReference>
<evidence type="ECO:0000256" key="2">
    <source>
        <dbReference type="ARBA" id="ARBA00022723"/>
    </source>
</evidence>
<comment type="catalytic activity">
    <reaction evidence="6">
        <text>isochorismate + 2-oxoglutarate + H(+) = 5-enolpyruvoyl-6-hydroxy-2-succinyl-cyclohex-3-ene-1-carboxylate + CO2</text>
        <dbReference type="Rhea" id="RHEA:25593"/>
        <dbReference type="ChEBI" id="CHEBI:15378"/>
        <dbReference type="ChEBI" id="CHEBI:16526"/>
        <dbReference type="ChEBI" id="CHEBI:16810"/>
        <dbReference type="ChEBI" id="CHEBI:29780"/>
        <dbReference type="ChEBI" id="CHEBI:58818"/>
        <dbReference type="EC" id="2.2.1.9"/>
    </reaction>
</comment>
<comment type="caution">
    <text evidence="10">The sequence shown here is derived from an EMBL/GenBank/DDBJ whole genome shotgun (WGS) entry which is preliminary data.</text>
</comment>
<dbReference type="InterPro" id="IPR012001">
    <property type="entry name" value="Thiamin_PyroP_enz_TPP-bd_dom"/>
</dbReference>
<dbReference type="SUPFAM" id="SSF52518">
    <property type="entry name" value="Thiamin diphosphate-binding fold (THDP-binding)"/>
    <property type="match status" value="2"/>
</dbReference>
<comment type="cofactor">
    <cofactor evidence="6">
        <name>Mg(2+)</name>
        <dbReference type="ChEBI" id="CHEBI:18420"/>
    </cofactor>
    <cofactor evidence="6">
        <name>Mn(2+)</name>
        <dbReference type="ChEBI" id="CHEBI:29035"/>
    </cofactor>
</comment>
<gene>
    <name evidence="6" type="primary">menD</name>
    <name evidence="10" type="ORF">FYJ63_01875</name>
</gene>
<evidence type="ECO:0000256" key="6">
    <source>
        <dbReference type="HAMAP-Rule" id="MF_01659"/>
    </source>
</evidence>
<feature type="domain" description="Thiamine pyrophosphate enzyme N-terminal TPP-binding" evidence="9">
    <location>
        <begin position="16"/>
        <end position="125"/>
    </location>
</feature>
<dbReference type="Pfam" id="PF02775">
    <property type="entry name" value="TPP_enzyme_C"/>
    <property type="match status" value="1"/>
</dbReference>
<comment type="pathway">
    <text evidence="6">Quinol/quinone metabolism; menaquinone biosynthesis.</text>
</comment>
<proteinExistence type="inferred from homology"/>
<dbReference type="InterPro" id="IPR004433">
    <property type="entry name" value="MenaQ_synth_MenD"/>
</dbReference>
<dbReference type="Pfam" id="PF02776">
    <property type="entry name" value="TPP_enzyme_N"/>
    <property type="match status" value="1"/>
</dbReference>
<dbReference type="InterPro" id="IPR011766">
    <property type="entry name" value="TPP_enzyme_TPP-bd"/>
</dbReference>
<evidence type="ECO:0000256" key="7">
    <source>
        <dbReference type="SAM" id="MobiDB-lite"/>
    </source>
</evidence>
<evidence type="ECO:0000313" key="10">
    <source>
        <dbReference type="EMBL" id="MST49009.1"/>
    </source>
</evidence>
<dbReference type="GO" id="GO:0000287">
    <property type="term" value="F:magnesium ion binding"/>
    <property type="evidence" value="ECO:0007669"/>
    <property type="project" value="UniProtKB-UniRule"/>
</dbReference>
<keyword evidence="1 6" id="KW-0808">Transferase</keyword>
<dbReference type="PANTHER" id="PTHR42916:SF1">
    <property type="entry name" value="PROTEIN PHYLLO, CHLOROPLASTIC"/>
    <property type="match status" value="1"/>
</dbReference>
<evidence type="ECO:0000256" key="1">
    <source>
        <dbReference type="ARBA" id="ARBA00022679"/>
    </source>
</evidence>
<dbReference type="RefSeq" id="WP_154543257.1">
    <property type="nucleotide sequence ID" value="NZ_VUMY01000002.1"/>
</dbReference>
<accession>A0A7K0K0Q5</accession>
<comment type="function">
    <text evidence="6">Catalyzes the thiamine diphosphate-dependent decarboxylation of 2-oxoglutarate and the subsequent addition of the resulting succinic semialdehyde-thiamine pyrophosphate anion to isochorismate to yield 2-succinyl-5-enolpyruvyl-6-hydroxy-3-cyclohexene-1-carboxylate (SEPHCHC).</text>
</comment>
<comment type="cofactor">
    <cofactor evidence="6">
        <name>thiamine diphosphate</name>
        <dbReference type="ChEBI" id="CHEBI:58937"/>
    </cofactor>
    <text evidence="6">Binds 1 thiamine pyrophosphate per subunit.</text>
</comment>
<dbReference type="EMBL" id="VUMY01000002">
    <property type="protein sequence ID" value="MST49009.1"/>
    <property type="molecule type" value="Genomic_DNA"/>
</dbReference>
<dbReference type="GO" id="GO:0009234">
    <property type="term" value="P:menaquinone biosynthetic process"/>
    <property type="evidence" value="ECO:0007669"/>
    <property type="project" value="UniProtKB-UniRule"/>
</dbReference>
<dbReference type="Gene3D" id="3.40.50.970">
    <property type="match status" value="2"/>
</dbReference>
<evidence type="ECO:0000256" key="4">
    <source>
        <dbReference type="ARBA" id="ARBA00023052"/>
    </source>
</evidence>
<dbReference type="UniPathway" id="UPA00079"/>
<comment type="subunit">
    <text evidence="6">Homodimer.</text>
</comment>
<keyword evidence="11" id="KW-1185">Reference proteome</keyword>